<proteinExistence type="predicted"/>
<evidence type="ECO:0000313" key="1">
    <source>
        <dbReference type="EMBL" id="KAK3679049.1"/>
    </source>
</evidence>
<keyword evidence="2" id="KW-1185">Reference proteome</keyword>
<dbReference type="EMBL" id="JAUTXT010000003">
    <property type="protein sequence ID" value="KAK3679049.1"/>
    <property type="molecule type" value="Genomic_DNA"/>
</dbReference>
<reference evidence="1" key="1">
    <citation type="submission" date="2023-07" db="EMBL/GenBank/DDBJ databases">
        <title>Black Yeasts Isolated from many extreme environments.</title>
        <authorList>
            <person name="Coleine C."/>
            <person name="Stajich J.E."/>
            <person name="Selbmann L."/>
        </authorList>
    </citation>
    <scope>NUCLEOTIDE SEQUENCE</scope>
    <source>
        <strain evidence="1">CCFEE 5485</strain>
    </source>
</reference>
<evidence type="ECO:0000313" key="2">
    <source>
        <dbReference type="Proteomes" id="UP001274830"/>
    </source>
</evidence>
<protein>
    <submittedName>
        <fullName evidence="1">Uncharacterized protein</fullName>
    </submittedName>
</protein>
<comment type="caution">
    <text evidence="1">The sequence shown here is derived from an EMBL/GenBank/DDBJ whole genome shotgun (WGS) entry which is preliminary data.</text>
</comment>
<accession>A0AAE1C5P1</accession>
<organism evidence="1 2">
    <name type="scientific">Recurvomyces mirabilis</name>
    <dbReference type="NCBI Taxonomy" id="574656"/>
    <lineage>
        <taxon>Eukaryota</taxon>
        <taxon>Fungi</taxon>
        <taxon>Dikarya</taxon>
        <taxon>Ascomycota</taxon>
        <taxon>Pezizomycotina</taxon>
        <taxon>Dothideomycetes</taxon>
        <taxon>Dothideomycetidae</taxon>
        <taxon>Mycosphaerellales</taxon>
        <taxon>Teratosphaeriaceae</taxon>
        <taxon>Recurvomyces</taxon>
    </lineage>
</organism>
<dbReference type="AlphaFoldDB" id="A0AAE1C5P1"/>
<dbReference type="Proteomes" id="UP001274830">
    <property type="component" value="Unassembled WGS sequence"/>
</dbReference>
<name>A0AAE1C5P1_9PEZI</name>
<sequence length="296" mass="31683">MPSHINPRPTAPTFAERSDHVNCAEHLCRSLTLSCNLSENAEPATVTLNPFGRTPFGLNSMYGQRPPNAAEYEEFLRWKALQQAPDPASGGQQSTLPPSFMPQPQALAPAVANTLPPAMRVAQHSVIDARTGVPYFNITKTSSASSSLSGTAKYEVVRAGEITPMATIKGDTLRLGIGDKLEVNGRAIKIKTDHGITSSSPTFESATGVKWYWIWTKEGLVLTDKLGGKAKPEHTIARVQGDVLVFEGSTGVSFVPQVIDEIVVTCLNMIIVGTKRKESDKAGLEALGEVIGTVAS</sequence>
<gene>
    <name evidence="1" type="ORF">LTR78_001502</name>
</gene>